<evidence type="ECO:0000256" key="4">
    <source>
        <dbReference type="ARBA" id="ARBA00023163"/>
    </source>
</evidence>
<comment type="similarity">
    <text evidence="2">Belongs to the ETT1 family.</text>
</comment>
<evidence type="ECO:0000256" key="1">
    <source>
        <dbReference type="ARBA" id="ARBA00004123"/>
    </source>
</evidence>
<feature type="compositionally biased region" description="Acidic residues" evidence="6">
    <location>
        <begin position="72"/>
        <end position="82"/>
    </location>
</feature>
<feature type="region of interest" description="Disordered" evidence="6">
    <location>
        <begin position="181"/>
        <end position="214"/>
    </location>
</feature>
<dbReference type="OrthoDB" id="3204217at2759"/>
<evidence type="ECO:0000256" key="6">
    <source>
        <dbReference type="SAM" id="MobiDB-lite"/>
    </source>
</evidence>
<organism evidence="7 8">
    <name type="scientific">Collybia nuda</name>
    <dbReference type="NCBI Taxonomy" id="64659"/>
    <lineage>
        <taxon>Eukaryota</taxon>
        <taxon>Fungi</taxon>
        <taxon>Dikarya</taxon>
        <taxon>Basidiomycota</taxon>
        <taxon>Agaricomycotina</taxon>
        <taxon>Agaricomycetes</taxon>
        <taxon>Agaricomycetidae</taxon>
        <taxon>Agaricales</taxon>
        <taxon>Tricholomatineae</taxon>
        <taxon>Clitocybaceae</taxon>
        <taxon>Collybia</taxon>
    </lineage>
</organism>
<evidence type="ECO:0000256" key="5">
    <source>
        <dbReference type="ARBA" id="ARBA00023242"/>
    </source>
</evidence>
<evidence type="ECO:0000313" key="8">
    <source>
        <dbReference type="Proteomes" id="UP000807353"/>
    </source>
</evidence>
<accession>A0A9P5YBC4</accession>
<gene>
    <name evidence="7" type="ORF">BDZ94DRAFT_1128381</name>
</gene>
<feature type="non-terminal residue" evidence="7">
    <location>
        <position position="1"/>
    </location>
</feature>
<keyword evidence="8" id="KW-1185">Reference proteome</keyword>
<comment type="caution">
    <text evidence="7">The sequence shown here is derived from an EMBL/GenBank/DDBJ whole genome shotgun (WGS) entry which is preliminary data.</text>
</comment>
<evidence type="ECO:0000256" key="2">
    <source>
        <dbReference type="ARBA" id="ARBA00007273"/>
    </source>
</evidence>
<dbReference type="PANTHER" id="PTHR28290:SF1">
    <property type="entry name" value="ENHANCER OF TRANSLATION TERMINATION 1"/>
    <property type="match status" value="1"/>
</dbReference>
<name>A0A9P5YBC4_9AGAR</name>
<sequence>FPVSFYYHNPIMLASSSIPQKRNRNRPRGIWKARVTAPRFSARNIHQRHSPHDSISEPDSDVIEDCSSPTSEDNDDDSSDDDEKIYYWDYSTRCSPYPDRVSGWATRTRIMDTSSTATGGSPDRDTCDWEDWEDLKELFAKAAEQYESDESPEALPILRGVIHECHRFLLYYQDPSILFTKSPPPPSSESTQDWSSDRRCGPIPSSSSIATSSRPRRKERKCKCIELPTAFHAILGTALFLFGNLIAQDTSLALKGEPDSPVPYWLAALDVFETGENLPTRTNGLGCEPPEDWRMAIVWGRTLVCLADETVTRALKAKESGTMADFLSPTAQFSAEEPDWPPESPFSTIAARRPPVTRRMSLFGASAHDLMVLAMDQFSRGIFHMPHPQHMQIYQNAPTSSQPAQESFSRAKELFTIASEVLLLAEKLDVPSERQYWASWADSVFNQMKMEADMDAWRGPITRARGRCWLIVGSARVEDLEAALERGEMDILQSEDAQEAREGLSTAISFFERAKGSATVSALSDPESQELQTLLAEALLTLANLTPDVQRREELYARAQLEGGQDYGLE</sequence>
<protein>
    <submittedName>
        <fullName evidence="7">Uncharacterized protein</fullName>
    </submittedName>
</protein>
<dbReference type="PANTHER" id="PTHR28290">
    <property type="entry name" value="ENHANCER OF TRANSLATION TERMINATION 1"/>
    <property type="match status" value="1"/>
</dbReference>
<feature type="region of interest" description="Disordered" evidence="6">
    <location>
        <begin position="41"/>
        <end position="82"/>
    </location>
</feature>
<proteinExistence type="inferred from homology"/>
<dbReference type="InterPro" id="IPR024318">
    <property type="entry name" value="Nro1/ETT1"/>
</dbReference>
<comment type="subcellular location">
    <subcellularLocation>
        <location evidence="1">Nucleus</location>
    </subcellularLocation>
</comment>
<keyword evidence="4" id="KW-0804">Transcription</keyword>
<keyword evidence="3" id="KW-0805">Transcription regulation</keyword>
<keyword evidence="5" id="KW-0539">Nucleus</keyword>
<dbReference type="Proteomes" id="UP000807353">
    <property type="component" value="Unassembled WGS sequence"/>
</dbReference>
<dbReference type="EMBL" id="MU150246">
    <property type="protein sequence ID" value="KAF9465554.1"/>
    <property type="molecule type" value="Genomic_DNA"/>
</dbReference>
<evidence type="ECO:0000256" key="3">
    <source>
        <dbReference type="ARBA" id="ARBA00023015"/>
    </source>
</evidence>
<dbReference type="GO" id="GO:2000640">
    <property type="term" value="P:positive regulation of SREBP signaling pathway"/>
    <property type="evidence" value="ECO:0007669"/>
    <property type="project" value="TreeGrafter"/>
</dbReference>
<reference evidence="7" key="1">
    <citation type="submission" date="2020-11" db="EMBL/GenBank/DDBJ databases">
        <authorList>
            <consortium name="DOE Joint Genome Institute"/>
            <person name="Ahrendt S."/>
            <person name="Riley R."/>
            <person name="Andreopoulos W."/>
            <person name="Labutti K."/>
            <person name="Pangilinan J."/>
            <person name="Ruiz-Duenas F.J."/>
            <person name="Barrasa J.M."/>
            <person name="Sanchez-Garcia M."/>
            <person name="Camarero S."/>
            <person name="Miyauchi S."/>
            <person name="Serrano A."/>
            <person name="Linde D."/>
            <person name="Babiker R."/>
            <person name="Drula E."/>
            <person name="Ayuso-Fernandez I."/>
            <person name="Pacheco R."/>
            <person name="Padilla G."/>
            <person name="Ferreira P."/>
            <person name="Barriuso J."/>
            <person name="Kellner H."/>
            <person name="Castanera R."/>
            <person name="Alfaro M."/>
            <person name="Ramirez L."/>
            <person name="Pisabarro A.G."/>
            <person name="Kuo A."/>
            <person name="Tritt A."/>
            <person name="Lipzen A."/>
            <person name="He G."/>
            <person name="Yan M."/>
            <person name="Ng V."/>
            <person name="Cullen D."/>
            <person name="Martin F."/>
            <person name="Rosso M.-N."/>
            <person name="Henrissat B."/>
            <person name="Hibbett D."/>
            <person name="Martinez A.T."/>
            <person name="Grigoriev I.V."/>
        </authorList>
    </citation>
    <scope>NUCLEOTIDE SEQUENCE</scope>
    <source>
        <strain evidence="7">CBS 247.69</strain>
    </source>
</reference>
<feature type="compositionally biased region" description="Low complexity" evidence="6">
    <location>
        <begin position="202"/>
        <end position="213"/>
    </location>
</feature>
<dbReference type="GO" id="GO:0005634">
    <property type="term" value="C:nucleus"/>
    <property type="evidence" value="ECO:0007669"/>
    <property type="project" value="UniProtKB-SubCell"/>
</dbReference>
<evidence type="ECO:0000313" key="7">
    <source>
        <dbReference type="EMBL" id="KAF9465554.1"/>
    </source>
</evidence>
<feature type="non-terminal residue" evidence="7">
    <location>
        <position position="570"/>
    </location>
</feature>
<dbReference type="AlphaFoldDB" id="A0A9P5YBC4"/>